<organism evidence="1 2">
    <name type="scientific">Penicillium daleae</name>
    <dbReference type="NCBI Taxonomy" id="63821"/>
    <lineage>
        <taxon>Eukaryota</taxon>
        <taxon>Fungi</taxon>
        <taxon>Dikarya</taxon>
        <taxon>Ascomycota</taxon>
        <taxon>Pezizomycotina</taxon>
        <taxon>Eurotiomycetes</taxon>
        <taxon>Eurotiomycetidae</taxon>
        <taxon>Eurotiales</taxon>
        <taxon>Aspergillaceae</taxon>
        <taxon>Penicillium</taxon>
    </lineage>
</organism>
<evidence type="ECO:0000313" key="1">
    <source>
        <dbReference type="EMBL" id="KAJ5456021.1"/>
    </source>
</evidence>
<keyword evidence="2" id="KW-1185">Reference proteome</keyword>
<dbReference type="EMBL" id="JAPVEA010000004">
    <property type="protein sequence ID" value="KAJ5456021.1"/>
    <property type="molecule type" value="Genomic_DNA"/>
</dbReference>
<reference evidence="1" key="1">
    <citation type="submission" date="2022-12" db="EMBL/GenBank/DDBJ databases">
        <authorList>
            <person name="Petersen C."/>
        </authorList>
    </citation>
    <scope>NUCLEOTIDE SEQUENCE</scope>
    <source>
        <strain evidence="1">IBT 16125</strain>
    </source>
</reference>
<dbReference type="RefSeq" id="XP_056768394.1">
    <property type="nucleotide sequence ID" value="XM_056907667.1"/>
</dbReference>
<dbReference type="Proteomes" id="UP001213681">
    <property type="component" value="Unassembled WGS sequence"/>
</dbReference>
<name>A0AAD6G4U3_9EURO</name>
<proteinExistence type="predicted"/>
<accession>A0AAD6G4U3</accession>
<sequence length="142" mass="15447">MAEGLARYQSTPPSDVTVLHDRQSLNDFVKANPETILYPENGGYYLKDMDEEVLAITADDLSKELDAAVASVDSDLLGNDSASDSSAGSGAAANVTKRNEDMPCYPNCQHNYCSHPRCFNSATCLHYSFCHVCLTSSRKVCI</sequence>
<protein>
    <submittedName>
        <fullName evidence="1">Uncharacterized protein</fullName>
    </submittedName>
</protein>
<evidence type="ECO:0000313" key="2">
    <source>
        <dbReference type="Proteomes" id="UP001213681"/>
    </source>
</evidence>
<dbReference type="GeneID" id="81597910"/>
<dbReference type="AlphaFoldDB" id="A0AAD6G4U3"/>
<comment type="caution">
    <text evidence="1">The sequence shown here is derived from an EMBL/GenBank/DDBJ whole genome shotgun (WGS) entry which is preliminary data.</text>
</comment>
<reference evidence="1" key="2">
    <citation type="journal article" date="2023" name="IMA Fungus">
        <title>Comparative genomic study of the Penicillium genus elucidates a diverse pangenome and 15 lateral gene transfer events.</title>
        <authorList>
            <person name="Petersen C."/>
            <person name="Sorensen T."/>
            <person name="Nielsen M.R."/>
            <person name="Sondergaard T.E."/>
            <person name="Sorensen J.L."/>
            <person name="Fitzpatrick D.A."/>
            <person name="Frisvad J.C."/>
            <person name="Nielsen K.L."/>
        </authorList>
    </citation>
    <scope>NUCLEOTIDE SEQUENCE</scope>
    <source>
        <strain evidence="1">IBT 16125</strain>
    </source>
</reference>
<gene>
    <name evidence="1" type="ORF">N7458_004285</name>
</gene>